<evidence type="ECO:0000259" key="3">
    <source>
        <dbReference type="PROSITE" id="PS50887"/>
    </source>
</evidence>
<dbReference type="GO" id="GO:0052621">
    <property type="term" value="F:diguanylate cyclase activity"/>
    <property type="evidence" value="ECO:0007669"/>
    <property type="project" value="UniProtKB-EC"/>
</dbReference>
<evidence type="ECO:0000256" key="1">
    <source>
        <dbReference type="ARBA" id="ARBA00012528"/>
    </source>
</evidence>
<dbReference type="InterPro" id="IPR000160">
    <property type="entry name" value="GGDEF_dom"/>
</dbReference>
<evidence type="ECO:0000256" key="2">
    <source>
        <dbReference type="ARBA" id="ARBA00034247"/>
    </source>
</evidence>
<reference evidence="4 5" key="1">
    <citation type="journal article" date="2011" name="Stand. Genomic Sci.">
        <title>Complete genome sequence of the thermophilic sulfur-reducer Hippea maritima type strain (MH(2)).</title>
        <authorList>
            <person name="Huntemann M."/>
            <person name="Lu M."/>
            <person name="Nolan M."/>
            <person name="Lapidus A."/>
            <person name="Lucas S."/>
            <person name="Hammon N."/>
            <person name="Deshpande S."/>
            <person name="Cheng J.F."/>
            <person name="Tapia R."/>
            <person name="Han C."/>
            <person name="Goodwin L."/>
            <person name="Pitluck S."/>
            <person name="Liolios K."/>
            <person name="Pagani I."/>
            <person name="Ivanova N."/>
            <person name="Ovchinikova G."/>
            <person name="Pati A."/>
            <person name="Chen A."/>
            <person name="Palaniappan K."/>
            <person name="Land M."/>
            <person name="Hauser L."/>
            <person name="Jeffries C.D."/>
            <person name="Detter J.C."/>
            <person name="Brambilla E.M."/>
            <person name="Rohde M."/>
            <person name="Spring S."/>
            <person name="Goker M."/>
            <person name="Woyke T."/>
            <person name="Bristow J."/>
            <person name="Eisen J.A."/>
            <person name="Markowitz V."/>
            <person name="Hugenholtz P."/>
            <person name="Kyrpides N.C."/>
            <person name="Klenk H.P."/>
            <person name="Mavromatis K."/>
        </authorList>
    </citation>
    <scope>NUCLEOTIDE SEQUENCE [LARGE SCALE GENOMIC DNA]</scope>
    <source>
        <strain evidence="5">ATCC 700847 / DSM 10411 / MH2</strain>
    </source>
</reference>
<sequence>MILQKILAESESPSDVLQIFVYDLTARTGSRGGFVCTETTDYMDAVIGSMRRRRSSLAKDGISVSNIKPLEKGESFVFDTIFIYRTSLGWYVGLDDPEIDEDHVVRTVERTMDVVYPAYSLLLKHEDENRDKDELTGCFTRRELFRHLRSNLKTMLTKDIPLYVFYMDFNNFKVVNDTLGHHMGDAVLRSIASEIKSIFLGYGNVYRVGGDEFIGVAFGINEELANRIAKRIEAVTRQAPCGLFVSVSVAYKVFDRNTYSYTEESNMDTVLNRYLSDIEVDMYENKKKIRDAHEIPKIICGLCPYCKS</sequence>
<comment type="catalytic activity">
    <reaction evidence="2">
        <text>2 GTP = 3',3'-c-di-GMP + 2 diphosphate</text>
        <dbReference type="Rhea" id="RHEA:24898"/>
        <dbReference type="ChEBI" id="CHEBI:33019"/>
        <dbReference type="ChEBI" id="CHEBI:37565"/>
        <dbReference type="ChEBI" id="CHEBI:58805"/>
        <dbReference type="EC" id="2.7.7.65"/>
    </reaction>
</comment>
<dbReference type="Pfam" id="PF00990">
    <property type="entry name" value="GGDEF"/>
    <property type="match status" value="1"/>
</dbReference>
<name>F2LV59_HIPMA</name>
<organism evidence="4 5">
    <name type="scientific">Hippea maritima (strain ATCC 700847 / DSM 10411 / MH2)</name>
    <dbReference type="NCBI Taxonomy" id="760142"/>
    <lineage>
        <taxon>Bacteria</taxon>
        <taxon>Pseudomonadati</taxon>
        <taxon>Campylobacterota</taxon>
        <taxon>Desulfurellia</taxon>
        <taxon>Desulfurellales</taxon>
        <taxon>Hippeaceae</taxon>
        <taxon>Hippea</taxon>
    </lineage>
</organism>
<protein>
    <recommendedName>
        <fullName evidence="1">diguanylate cyclase</fullName>
        <ecNumber evidence="1">2.7.7.65</ecNumber>
    </recommendedName>
</protein>
<gene>
    <name evidence="4" type="ordered locus">Hipma_0673</name>
</gene>
<dbReference type="SUPFAM" id="SSF55073">
    <property type="entry name" value="Nucleotide cyclase"/>
    <property type="match status" value="1"/>
</dbReference>
<dbReference type="EC" id="2.7.7.65" evidence="1"/>
<dbReference type="PROSITE" id="PS50887">
    <property type="entry name" value="GGDEF"/>
    <property type="match status" value="1"/>
</dbReference>
<evidence type="ECO:0000313" key="5">
    <source>
        <dbReference type="Proteomes" id="UP000008139"/>
    </source>
</evidence>
<dbReference type="Gene3D" id="3.30.70.270">
    <property type="match status" value="1"/>
</dbReference>
<dbReference type="InterPro" id="IPR029787">
    <property type="entry name" value="Nucleotide_cyclase"/>
</dbReference>
<dbReference type="eggNOG" id="COG2199">
    <property type="taxonomic scope" value="Bacteria"/>
</dbReference>
<dbReference type="InterPro" id="IPR043128">
    <property type="entry name" value="Rev_trsase/Diguanyl_cyclase"/>
</dbReference>
<dbReference type="HOGENOM" id="CLU_902470_0_0_7"/>
<dbReference type="Proteomes" id="UP000008139">
    <property type="component" value="Chromosome"/>
</dbReference>
<dbReference type="CDD" id="cd01949">
    <property type="entry name" value="GGDEF"/>
    <property type="match status" value="1"/>
</dbReference>
<evidence type="ECO:0000313" key="4">
    <source>
        <dbReference type="EMBL" id="AEA33643.1"/>
    </source>
</evidence>
<dbReference type="EMBL" id="CP002606">
    <property type="protein sequence ID" value="AEA33643.1"/>
    <property type="molecule type" value="Genomic_DNA"/>
</dbReference>
<proteinExistence type="predicted"/>
<feature type="domain" description="GGDEF" evidence="3">
    <location>
        <begin position="160"/>
        <end position="285"/>
    </location>
</feature>
<accession>F2LV59</accession>
<dbReference type="NCBIfam" id="TIGR00254">
    <property type="entry name" value="GGDEF"/>
    <property type="match status" value="1"/>
</dbReference>
<dbReference type="RefSeq" id="WP_013681684.1">
    <property type="nucleotide sequence ID" value="NC_015318.1"/>
</dbReference>
<keyword evidence="5" id="KW-1185">Reference proteome</keyword>
<dbReference type="InterPro" id="IPR050469">
    <property type="entry name" value="Diguanylate_Cyclase"/>
</dbReference>
<dbReference type="PANTHER" id="PTHR45138:SF9">
    <property type="entry name" value="DIGUANYLATE CYCLASE DGCM-RELATED"/>
    <property type="match status" value="1"/>
</dbReference>
<dbReference type="KEGG" id="hmr:Hipma_0673"/>
<dbReference type="AlphaFoldDB" id="F2LV59"/>
<reference evidence="5" key="2">
    <citation type="submission" date="2011-03" db="EMBL/GenBank/DDBJ databases">
        <title>The complete genome of Hippea maritima DSM 10411.</title>
        <authorList>
            <consortium name="US DOE Joint Genome Institute (JGI-PGF)"/>
            <person name="Lucas S."/>
            <person name="Copeland A."/>
            <person name="Lapidus A."/>
            <person name="Bruce D."/>
            <person name="Goodwin L."/>
            <person name="Pitluck S."/>
            <person name="Peters L."/>
            <person name="Kyrpides N."/>
            <person name="Mavromatis K."/>
            <person name="Pagani I."/>
            <person name="Ivanova N."/>
            <person name="Mikhailova N."/>
            <person name="Lu M."/>
            <person name="Detter J.C."/>
            <person name="Tapia R."/>
            <person name="Han C."/>
            <person name="Land M."/>
            <person name="Hauser L."/>
            <person name="Markowitz V."/>
            <person name="Cheng J.-F."/>
            <person name="Hugenholtz P."/>
            <person name="Woyke T."/>
            <person name="Wu D."/>
            <person name="Spring S."/>
            <person name="Schroeder M."/>
            <person name="Brambilla E."/>
            <person name="Klenk H.-P."/>
            <person name="Eisen J.A."/>
        </authorList>
    </citation>
    <scope>NUCLEOTIDE SEQUENCE [LARGE SCALE GENOMIC DNA]</scope>
    <source>
        <strain evidence="5">ATCC 700847 / DSM 10411 / MH2</strain>
    </source>
</reference>
<dbReference type="OrthoDB" id="9759607at2"/>
<dbReference type="STRING" id="760142.Hipma_0673"/>
<dbReference type="InParanoid" id="F2LV59"/>
<dbReference type="SMART" id="SM00267">
    <property type="entry name" value="GGDEF"/>
    <property type="match status" value="1"/>
</dbReference>
<dbReference type="PANTHER" id="PTHR45138">
    <property type="entry name" value="REGULATORY COMPONENTS OF SENSORY TRANSDUCTION SYSTEM"/>
    <property type="match status" value="1"/>
</dbReference>